<dbReference type="InterPro" id="IPR046792">
    <property type="entry name" value="Peptidase_C54_cat"/>
</dbReference>
<reference evidence="14 15" key="2">
    <citation type="journal article" date="2021" name="J. Hered.">
        <title>Feather Gene Expression Elucidates the Developmental Basis of Plumage Iridescence in African Starlings.</title>
        <authorList>
            <person name="Rubenstein D.R."/>
            <person name="Corvelo A."/>
            <person name="MacManes M.D."/>
            <person name="Maia R."/>
            <person name="Narzisi G."/>
            <person name="Rousaki A."/>
            <person name="Vandenabeele P."/>
            <person name="Shawkey M.D."/>
            <person name="Solomon J."/>
        </authorList>
    </citation>
    <scope>NUCLEOTIDE SEQUENCE [LARGE SCALE GENOMIC DNA]</scope>
    <source>
        <strain evidence="14">SS15</strain>
    </source>
</reference>
<dbReference type="EMBL" id="JADDUC010000119">
    <property type="protein sequence ID" value="KAG0118137.1"/>
    <property type="molecule type" value="Genomic_DNA"/>
</dbReference>
<dbReference type="GO" id="GO:0019786">
    <property type="term" value="F:protein-phosphatidylethanolamide deconjugating activity"/>
    <property type="evidence" value="ECO:0007669"/>
    <property type="project" value="InterPro"/>
</dbReference>
<dbReference type="GO" id="GO:0034727">
    <property type="term" value="P:piecemeal microautophagy of the nucleus"/>
    <property type="evidence" value="ECO:0007669"/>
    <property type="project" value="TreeGrafter"/>
</dbReference>
<evidence type="ECO:0000256" key="1">
    <source>
        <dbReference type="ARBA" id="ARBA00004496"/>
    </source>
</evidence>
<dbReference type="GO" id="GO:0000423">
    <property type="term" value="P:mitophagy"/>
    <property type="evidence" value="ECO:0007669"/>
    <property type="project" value="TreeGrafter"/>
</dbReference>
<sequence length="460" mass="51564">MLGIERSSKDAFSWNIYQEFLTKLTCTVVDFNTKKSGELSTDGSNFDKINTEISGNVEEFRRDFISRIWLTYREEFPQIKGSALTTDCGWGCTLRTGQMLLAQGLMLHFLGRAWVWPEALDMDSCDSESWTSSTVRRLTASFEASLTAERDPKVLPRPQRGPTSRDWDGSEMRNEIYHRKIISWFGDSPLAAFGLHQLIEYGKKSGKMAGDWYGPAVVAHILRKAVEEARDPELQGVTVYVAQDCTVYSSDVIDRQCSFLDSGKAGTKAVIVLVPVRLGGERTNTDYLEFVKGILSLEYCVGIIGGRPKQSYYFAGFQDDSLIYMDPHYCQSFVDVSIKDFPLESTSGRIPVVFNSRNLEIDIAKGADYLQLPWENIISCKEVLSGLSTHSHILRATHTNSPWSCAQLQVNFQQLLAQEEQPEGTSTARTAAAAAEQSWSKIPSNVIQENGSELHNRILL</sequence>
<evidence type="ECO:0000256" key="2">
    <source>
        <dbReference type="ARBA" id="ARBA00010958"/>
    </source>
</evidence>
<dbReference type="GO" id="GO:0015031">
    <property type="term" value="P:protein transport"/>
    <property type="evidence" value="ECO:0007669"/>
    <property type="project" value="UniProtKB-KW"/>
</dbReference>
<dbReference type="EMBL" id="JADDUC020000009">
    <property type="protein sequence ID" value="KAI1236894.1"/>
    <property type="molecule type" value="Genomic_DNA"/>
</dbReference>
<evidence type="ECO:0000256" key="10">
    <source>
        <dbReference type="ARBA" id="ARBA00029362"/>
    </source>
</evidence>
<comment type="subcellular location">
    <subcellularLocation>
        <location evidence="1 11">Cytoplasm</location>
    </subcellularLocation>
</comment>
<dbReference type="Pfam" id="PF03416">
    <property type="entry name" value="Peptidase_C54"/>
    <property type="match status" value="1"/>
</dbReference>
<keyword evidence="7" id="KW-0788">Thiol protease</keyword>
<name>A0A835NM47_9PASS</name>
<evidence type="ECO:0000256" key="8">
    <source>
        <dbReference type="ARBA" id="ARBA00022927"/>
    </source>
</evidence>
<evidence type="ECO:0000256" key="11">
    <source>
        <dbReference type="RuleBase" id="RU363115"/>
    </source>
</evidence>
<keyword evidence="3" id="KW-0813">Transport</keyword>
<dbReference type="Proteomes" id="UP000618051">
    <property type="component" value="Unassembled WGS sequence"/>
</dbReference>
<evidence type="ECO:0000256" key="5">
    <source>
        <dbReference type="ARBA" id="ARBA00022670"/>
    </source>
</evidence>
<dbReference type="EC" id="3.4.22.-" evidence="11"/>
<dbReference type="PANTHER" id="PTHR22624:SF38">
    <property type="entry name" value="CYSTEINE PROTEASE ATG4C"/>
    <property type="match status" value="1"/>
</dbReference>
<evidence type="ECO:0000256" key="4">
    <source>
        <dbReference type="ARBA" id="ARBA00022490"/>
    </source>
</evidence>
<comment type="similarity">
    <text evidence="2 11">Belongs to the peptidase C54 family.</text>
</comment>
<evidence type="ECO:0000313" key="14">
    <source>
        <dbReference type="EMBL" id="KAI1236894.1"/>
    </source>
</evidence>
<feature type="domain" description="Peptidase C54 catalytic" evidence="12">
    <location>
        <begin position="58"/>
        <end position="351"/>
    </location>
</feature>
<proteinExistence type="inferred from homology"/>
<keyword evidence="15" id="KW-1185">Reference proteome</keyword>
<evidence type="ECO:0000256" key="3">
    <source>
        <dbReference type="ARBA" id="ARBA00022448"/>
    </source>
</evidence>
<organism evidence="13">
    <name type="scientific">Lamprotornis superbus</name>
    <dbReference type="NCBI Taxonomy" id="245042"/>
    <lineage>
        <taxon>Eukaryota</taxon>
        <taxon>Metazoa</taxon>
        <taxon>Chordata</taxon>
        <taxon>Craniata</taxon>
        <taxon>Vertebrata</taxon>
        <taxon>Euteleostomi</taxon>
        <taxon>Archelosauria</taxon>
        <taxon>Archosauria</taxon>
        <taxon>Dinosauria</taxon>
        <taxon>Saurischia</taxon>
        <taxon>Theropoda</taxon>
        <taxon>Coelurosauria</taxon>
        <taxon>Aves</taxon>
        <taxon>Neognathae</taxon>
        <taxon>Neoaves</taxon>
        <taxon>Telluraves</taxon>
        <taxon>Australaves</taxon>
        <taxon>Passeriformes</taxon>
        <taxon>Sturnidae</taxon>
        <taxon>Lamprotornis</taxon>
    </lineage>
</organism>
<accession>A0A835NM47</accession>
<comment type="caution">
    <text evidence="13">The sequence shown here is derived from an EMBL/GenBank/DDBJ whole genome shotgun (WGS) entry which is preliminary data.</text>
</comment>
<evidence type="ECO:0000256" key="9">
    <source>
        <dbReference type="ARBA" id="ARBA00023006"/>
    </source>
</evidence>
<reference evidence="14" key="3">
    <citation type="submission" date="2022-01" db="EMBL/GenBank/DDBJ databases">
        <authorList>
            <person name="Rubenstein D.R."/>
        </authorList>
    </citation>
    <scope>NUCLEOTIDE SEQUENCE</scope>
    <source>
        <strain evidence="14">SS15</strain>
        <tissue evidence="14">Liver</tissue>
    </source>
</reference>
<dbReference type="InterPro" id="IPR005078">
    <property type="entry name" value="Peptidase_C54"/>
</dbReference>
<comment type="catalytic activity">
    <reaction evidence="10">
        <text>[protein]-C-terminal L-amino acid-glycyl-phosphatidylethanolamide + H2O = [protein]-C-terminal L-amino acid-glycine + a 1,2-diacyl-sn-glycero-3-phosphoethanolamine</text>
        <dbReference type="Rhea" id="RHEA:67548"/>
        <dbReference type="Rhea" id="RHEA-COMP:17323"/>
        <dbReference type="Rhea" id="RHEA-COMP:17324"/>
        <dbReference type="ChEBI" id="CHEBI:15377"/>
        <dbReference type="ChEBI" id="CHEBI:64612"/>
        <dbReference type="ChEBI" id="CHEBI:172940"/>
        <dbReference type="ChEBI" id="CHEBI:172941"/>
    </reaction>
    <physiologicalReaction direction="left-to-right" evidence="10">
        <dbReference type="Rhea" id="RHEA:67549"/>
    </physiologicalReaction>
</comment>
<comment type="function">
    <text evidence="11">Cysteine protease that plays a key role in autophagy by mediating both proteolytic activation and delipidation of ATG8 family proteins.</text>
</comment>
<protein>
    <recommendedName>
        <fullName evidence="11">Cysteine protease</fullName>
        <ecNumber evidence="11">3.4.22.-</ecNumber>
    </recommendedName>
</protein>
<dbReference type="OrthoDB" id="2960936at2759"/>
<dbReference type="SUPFAM" id="SSF54001">
    <property type="entry name" value="Cysteine proteinases"/>
    <property type="match status" value="1"/>
</dbReference>
<dbReference type="GO" id="GO:0000045">
    <property type="term" value="P:autophagosome assembly"/>
    <property type="evidence" value="ECO:0007669"/>
    <property type="project" value="TreeGrafter"/>
</dbReference>
<dbReference type="GO" id="GO:0004197">
    <property type="term" value="F:cysteine-type endopeptidase activity"/>
    <property type="evidence" value="ECO:0007669"/>
    <property type="project" value="TreeGrafter"/>
</dbReference>
<dbReference type="PANTHER" id="PTHR22624">
    <property type="entry name" value="CYSTEINE PROTEASE ATG4"/>
    <property type="match status" value="1"/>
</dbReference>
<dbReference type="AlphaFoldDB" id="A0A835NM47"/>
<keyword evidence="9 11" id="KW-0072">Autophagy</keyword>
<keyword evidence="5 11" id="KW-0645">Protease</keyword>
<dbReference type="GO" id="GO:0005737">
    <property type="term" value="C:cytoplasm"/>
    <property type="evidence" value="ECO:0007669"/>
    <property type="project" value="UniProtKB-SubCell"/>
</dbReference>
<dbReference type="GO" id="GO:0035973">
    <property type="term" value="P:aggrephagy"/>
    <property type="evidence" value="ECO:0007669"/>
    <property type="project" value="TreeGrafter"/>
</dbReference>
<dbReference type="GO" id="GO:0016485">
    <property type="term" value="P:protein processing"/>
    <property type="evidence" value="ECO:0007669"/>
    <property type="project" value="TreeGrafter"/>
</dbReference>
<evidence type="ECO:0000313" key="15">
    <source>
        <dbReference type="Proteomes" id="UP000618051"/>
    </source>
</evidence>
<keyword evidence="8 11" id="KW-0653">Protein transport</keyword>
<evidence type="ECO:0000259" key="12">
    <source>
        <dbReference type="Pfam" id="PF03416"/>
    </source>
</evidence>
<reference evidence="13" key="1">
    <citation type="submission" date="2020-10" db="EMBL/GenBank/DDBJ databases">
        <title>Feather gene expression reveals the developmental basis of iridescence in African starlings.</title>
        <authorList>
            <person name="Rubenstein D.R."/>
        </authorList>
    </citation>
    <scope>NUCLEOTIDE SEQUENCE</scope>
    <source>
        <strain evidence="13">SS15</strain>
        <tissue evidence="13">Liver</tissue>
    </source>
</reference>
<evidence type="ECO:0000313" key="13">
    <source>
        <dbReference type="EMBL" id="KAG0118137.1"/>
    </source>
</evidence>
<gene>
    <name evidence="13" type="ORF">IHE44_001425</name>
    <name evidence="14" type="ORF">IHE44_0015152</name>
</gene>
<dbReference type="InterPro" id="IPR038765">
    <property type="entry name" value="Papain-like_cys_pep_sf"/>
</dbReference>
<evidence type="ECO:0000256" key="6">
    <source>
        <dbReference type="ARBA" id="ARBA00022801"/>
    </source>
</evidence>
<keyword evidence="4 11" id="KW-0963">Cytoplasm</keyword>
<evidence type="ECO:0000256" key="7">
    <source>
        <dbReference type="ARBA" id="ARBA00022807"/>
    </source>
</evidence>
<keyword evidence="6 11" id="KW-0378">Hydrolase</keyword>